<evidence type="ECO:0000313" key="10">
    <source>
        <dbReference type="Proteomes" id="UP000533637"/>
    </source>
</evidence>
<dbReference type="InterPro" id="IPR003661">
    <property type="entry name" value="HisK_dim/P_dom"/>
</dbReference>
<dbReference type="SMART" id="SM00387">
    <property type="entry name" value="HATPase_c"/>
    <property type="match status" value="1"/>
</dbReference>
<dbReference type="SMART" id="SM00388">
    <property type="entry name" value="HisKA"/>
    <property type="match status" value="1"/>
</dbReference>
<dbReference type="Gene3D" id="3.30.565.10">
    <property type="entry name" value="Histidine kinase-like ATPase, C-terminal domain"/>
    <property type="match status" value="1"/>
</dbReference>
<dbReference type="InterPro" id="IPR036890">
    <property type="entry name" value="HATPase_C_sf"/>
</dbReference>
<dbReference type="InterPro" id="IPR036097">
    <property type="entry name" value="HisK_dim/P_sf"/>
</dbReference>
<feature type="transmembrane region" description="Helical" evidence="7">
    <location>
        <begin position="312"/>
        <end position="334"/>
    </location>
</feature>
<accession>A0ABR6KHS8</accession>
<keyword evidence="6" id="KW-0902">Two-component regulatory system</keyword>
<sequence>MKKILAKQLQEKDIQAEIYSYYLDCEQNLEKKQKINLFEKLNELCSWEPDIILTFDDQALNILLTCDHPCITTIPVVFTGVNYPNTSFLQKYPNITGFHDKPDYKTNIKLIEQLIGKCIVVRVTDGEYIDQMILEDMNEQIKDICKMNDLYSPDRIRISGKNGISLNGEKKIEPDIMYVSTINGKSTRSLIKGLGENYYNKAYLATKRDYLTLSLGRFSSFPGFSVIYEMIGSNNGVAGGFVTPLEGLTILAANRIADILKGVPTSNFSQITETSKAYVFDYKVLEQWGISRSKLPAGSLFVNMPFYIQYKIYFIFLLILVGISLIIIITYQRILYKRENIRKKEIQENLRQEKEFLSFALESGNIFTFRYKNGTFLFDKEFYHYLNIPEEPISADRFQKAIHPSEQADFLLNRYKLDHGFASRQITKRRYNFNQKGYLWWEFRYAQNINISNGETEIEVNGLCLNIQHTKDTEDELINARRKAEESDQMKSVFLANMSHEIRTPLNAIVGFSQLIASEDMELEEEERLEFIGLINKNSDQLLKLINDILDLSRIESGHISFAYEMCNMNELMDDVYNTHRLLMPQGVELRKKVPETPAIINTDRIRLTQVLTNFINNATKFTTQGYIEIKYEYSSDNRFILLSVRDTGKGIPTDKIQQVFERFQKLDEFAKGTGLGLAISQSIIKTFKGTIQLESEEGKGSKFTVSLPYEPASLS</sequence>
<evidence type="ECO:0000259" key="8">
    <source>
        <dbReference type="PROSITE" id="PS50109"/>
    </source>
</evidence>
<dbReference type="PANTHER" id="PTHR43711">
    <property type="entry name" value="TWO-COMPONENT HISTIDINE KINASE"/>
    <property type="match status" value="1"/>
</dbReference>
<evidence type="ECO:0000256" key="1">
    <source>
        <dbReference type="ARBA" id="ARBA00000085"/>
    </source>
</evidence>
<proteinExistence type="predicted"/>
<evidence type="ECO:0000256" key="6">
    <source>
        <dbReference type="ARBA" id="ARBA00023012"/>
    </source>
</evidence>
<keyword evidence="7" id="KW-0812">Transmembrane</keyword>
<evidence type="ECO:0000256" key="7">
    <source>
        <dbReference type="SAM" id="Phobius"/>
    </source>
</evidence>
<gene>
    <name evidence="9" type="ORF">GGQ57_000957</name>
</gene>
<feature type="domain" description="Histidine kinase" evidence="8">
    <location>
        <begin position="497"/>
        <end position="712"/>
    </location>
</feature>
<dbReference type="GO" id="GO:0016301">
    <property type="term" value="F:kinase activity"/>
    <property type="evidence" value="ECO:0007669"/>
    <property type="project" value="UniProtKB-KW"/>
</dbReference>
<dbReference type="PROSITE" id="PS50109">
    <property type="entry name" value="HIS_KIN"/>
    <property type="match status" value="1"/>
</dbReference>
<evidence type="ECO:0000256" key="4">
    <source>
        <dbReference type="ARBA" id="ARBA00022679"/>
    </source>
</evidence>
<dbReference type="CDD" id="cd00082">
    <property type="entry name" value="HisKA"/>
    <property type="match status" value="1"/>
</dbReference>
<dbReference type="PRINTS" id="PR00344">
    <property type="entry name" value="BCTRLSENSOR"/>
</dbReference>
<protein>
    <recommendedName>
        <fullName evidence="2">histidine kinase</fullName>
        <ecNumber evidence="2">2.7.13.3</ecNumber>
    </recommendedName>
</protein>
<dbReference type="InterPro" id="IPR005467">
    <property type="entry name" value="His_kinase_dom"/>
</dbReference>
<comment type="catalytic activity">
    <reaction evidence="1">
        <text>ATP + protein L-histidine = ADP + protein N-phospho-L-histidine.</text>
        <dbReference type="EC" id="2.7.13.3"/>
    </reaction>
</comment>
<keyword evidence="10" id="KW-1185">Reference proteome</keyword>
<evidence type="ECO:0000313" key="9">
    <source>
        <dbReference type="EMBL" id="MBB4621063.1"/>
    </source>
</evidence>
<dbReference type="EMBL" id="JACHOC010000002">
    <property type="protein sequence ID" value="MBB4621063.1"/>
    <property type="molecule type" value="Genomic_DNA"/>
</dbReference>
<evidence type="ECO:0000256" key="2">
    <source>
        <dbReference type="ARBA" id="ARBA00012438"/>
    </source>
</evidence>
<comment type="caution">
    <text evidence="9">The sequence shown here is derived from an EMBL/GenBank/DDBJ whole genome shotgun (WGS) entry which is preliminary data.</text>
</comment>
<dbReference type="SUPFAM" id="SSF47384">
    <property type="entry name" value="Homodimeric domain of signal transducing histidine kinase"/>
    <property type="match status" value="1"/>
</dbReference>
<organism evidence="9 10">
    <name type="scientific">Parabacteroides faecis</name>
    <dbReference type="NCBI Taxonomy" id="1217282"/>
    <lineage>
        <taxon>Bacteria</taxon>
        <taxon>Pseudomonadati</taxon>
        <taxon>Bacteroidota</taxon>
        <taxon>Bacteroidia</taxon>
        <taxon>Bacteroidales</taxon>
        <taxon>Tannerellaceae</taxon>
        <taxon>Parabacteroides</taxon>
    </lineage>
</organism>
<dbReference type="InterPro" id="IPR004358">
    <property type="entry name" value="Sig_transdc_His_kin-like_C"/>
</dbReference>
<keyword evidence="5 9" id="KW-0418">Kinase</keyword>
<dbReference type="SUPFAM" id="SSF55874">
    <property type="entry name" value="ATPase domain of HSP90 chaperone/DNA topoisomerase II/histidine kinase"/>
    <property type="match status" value="1"/>
</dbReference>
<dbReference type="PANTHER" id="PTHR43711:SF31">
    <property type="entry name" value="HISTIDINE KINASE"/>
    <property type="match status" value="1"/>
</dbReference>
<keyword evidence="3" id="KW-0597">Phosphoprotein</keyword>
<keyword evidence="7" id="KW-1133">Transmembrane helix</keyword>
<evidence type="ECO:0000256" key="5">
    <source>
        <dbReference type="ARBA" id="ARBA00022777"/>
    </source>
</evidence>
<dbReference type="Pfam" id="PF00512">
    <property type="entry name" value="HisKA"/>
    <property type="match status" value="1"/>
</dbReference>
<dbReference type="Proteomes" id="UP000533637">
    <property type="component" value="Unassembled WGS sequence"/>
</dbReference>
<keyword evidence="7" id="KW-0472">Membrane</keyword>
<keyword evidence="4" id="KW-0808">Transferase</keyword>
<dbReference type="Gene3D" id="1.10.287.130">
    <property type="match status" value="1"/>
</dbReference>
<dbReference type="EC" id="2.7.13.3" evidence="2"/>
<name>A0ABR6KHS8_9BACT</name>
<dbReference type="Gene3D" id="3.40.50.2300">
    <property type="match status" value="1"/>
</dbReference>
<reference evidence="9 10" key="1">
    <citation type="submission" date="2020-08" db="EMBL/GenBank/DDBJ databases">
        <title>Genomic Encyclopedia of Type Strains, Phase IV (KMG-IV): sequencing the most valuable type-strain genomes for metagenomic binning, comparative biology and taxonomic classification.</title>
        <authorList>
            <person name="Goeker M."/>
        </authorList>
    </citation>
    <scope>NUCLEOTIDE SEQUENCE [LARGE SCALE GENOMIC DNA]</scope>
    <source>
        <strain evidence="9 10">DSM 102983</strain>
    </source>
</reference>
<dbReference type="Pfam" id="PF02518">
    <property type="entry name" value="HATPase_c"/>
    <property type="match status" value="1"/>
</dbReference>
<dbReference type="InterPro" id="IPR050736">
    <property type="entry name" value="Sensor_HK_Regulatory"/>
</dbReference>
<dbReference type="InterPro" id="IPR003594">
    <property type="entry name" value="HATPase_dom"/>
</dbReference>
<evidence type="ECO:0000256" key="3">
    <source>
        <dbReference type="ARBA" id="ARBA00022553"/>
    </source>
</evidence>